<proteinExistence type="predicted"/>
<organism evidence="1 2">
    <name type="scientific">Candidatus Nomurabacteria bacterium RIFCSPHIGHO2_01_FULL_42_16</name>
    <dbReference type="NCBI Taxonomy" id="1801743"/>
    <lineage>
        <taxon>Bacteria</taxon>
        <taxon>Candidatus Nomuraibacteriota</taxon>
    </lineage>
</organism>
<evidence type="ECO:0000313" key="1">
    <source>
        <dbReference type="EMBL" id="OGI70202.1"/>
    </source>
</evidence>
<dbReference type="EMBL" id="MFTT01000010">
    <property type="protein sequence ID" value="OGI70202.1"/>
    <property type="molecule type" value="Genomic_DNA"/>
</dbReference>
<dbReference type="AlphaFoldDB" id="A0A1F6VKQ1"/>
<reference evidence="1 2" key="1">
    <citation type="journal article" date="2016" name="Nat. Commun.">
        <title>Thousands of microbial genomes shed light on interconnected biogeochemical processes in an aquifer system.</title>
        <authorList>
            <person name="Anantharaman K."/>
            <person name="Brown C.T."/>
            <person name="Hug L.A."/>
            <person name="Sharon I."/>
            <person name="Castelle C.J."/>
            <person name="Probst A.J."/>
            <person name="Thomas B.C."/>
            <person name="Singh A."/>
            <person name="Wilkins M.J."/>
            <person name="Karaoz U."/>
            <person name="Brodie E.L."/>
            <person name="Williams K.H."/>
            <person name="Hubbard S.S."/>
            <person name="Banfield J.F."/>
        </authorList>
    </citation>
    <scope>NUCLEOTIDE SEQUENCE [LARGE SCALE GENOMIC DNA]</scope>
</reference>
<dbReference type="STRING" id="1801743.A2824_02625"/>
<accession>A0A1F6VKQ1</accession>
<dbReference type="Proteomes" id="UP000178059">
    <property type="component" value="Unassembled WGS sequence"/>
</dbReference>
<gene>
    <name evidence="1" type="ORF">A2824_02625</name>
</gene>
<sequence>MSNSKKTAEKIALGVLTTGILSGALPTEAGKEIPEKGKLKETKAKTEIQAEKLEKVVKAAAFGGGAATIPLSEIGVLKKIEQIKEKVITEPTETEEMKKAKEDIGGAPQEKKAKLFLSFEDFSNKIKKIIEKITEGETIIKDYSLKKIDNKIKLNLKLNVKGFKIGLTGNIVNKDEGIDIEQAEIDAPFLIRGLAKKTFLEYLPRLSQIFAKNITEESKQEVKRLQLDESGNLIVDFKLDS</sequence>
<protein>
    <submittedName>
        <fullName evidence="1">Uncharacterized protein</fullName>
    </submittedName>
</protein>
<comment type="caution">
    <text evidence="1">The sequence shown here is derived from an EMBL/GenBank/DDBJ whole genome shotgun (WGS) entry which is preliminary data.</text>
</comment>
<evidence type="ECO:0000313" key="2">
    <source>
        <dbReference type="Proteomes" id="UP000178059"/>
    </source>
</evidence>
<name>A0A1F6VKQ1_9BACT</name>